<dbReference type="Proteomes" id="UP001642540">
    <property type="component" value="Unassembled WGS sequence"/>
</dbReference>
<proteinExistence type="predicted"/>
<organism evidence="2 3">
    <name type="scientific">Orchesella dallaii</name>
    <dbReference type="NCBI Taxonomy" id="48710"/>
    <lineage>
        <taxon>Eukaryota</taxon>
        <taxon>Metazoa</taxon>
        <taxon>Ecdysozoa</taxon>
        <taxon>Arthropoda</taxon>
        <taxon>Hexapoda</taxon>
        <taxon>Collembola</taxon>
        <taxon>Entomobryomorpha</taxon>
        <taxon>Entomobryoidea</taxon>
        <taxon>Orchesellidae</taxon>
        <taxon>Orchesellinae</taxon>
        <taxon>Orchesella</taxon>
    </lineage>
</organism>
<evidence type="ECO:0000313" key="3">
    <source>
        <dbReference type="Proteomes" id="UP001642540"/>
    </source>
</evidence>
<sequence length="397" mass="44297">MGSRLLRSSTLGIATTRGDREEKLMQVIETKKVIWKNPSCATREARVKAWNEVASQCGTSVKDGKKLFDNVKGKAKTRIESALKKGAGSTWEDVSGFVSTHLLPRSPWPLWSAIPWFCHQVFDEIVQKAETDRAMNDKAASDTKQIVKEMLGEGLGVTTSASNQYEMDIEQDQPISQGSFNNLVIDETPMNVASSSYANGSSLHGGNELETNYGIPEKKSRLASTGGQGRRLHSVSTTQAKRTKNTQLKLHIEAVPSASDIKRTTMDLKREKDDEYYSDEGIPQYQNTGPPVGAEDNTDLPTVAPPPSTFQNNLNPGLFQPQQAEQAYPFCQPFQTTIDKDDFRMYNQDQDIRHCFQSLFDIQYRAVLADKPAHCAQTKLIELKLFYNSICAQPQSY</sequence>
<name>A0ABP1QHE6_9HEXA</name>
<evidence type="ECO:0008006" key="4">
    <source>
        <dbReference type="Google" id="ProtNLM"/>
    </source>
</evidence>
<feature type="compositionally biased region" description="Polar residues" evidence="1">
    <location>
        <begin position="234"/>
        <end position="244"/>
    </location>
</feature>
<comment type="caution">
    <text evidence="2">The sequence shown here is derived from an EMBL/GenBank/DDBJ whole genome shotgun (WGS) entry which is preliminary data.</text>
</comment>
<gene>
    <name evidence="2" type="ORF">ODALV1_LOCUS11418</name>
</gene>
<evidence type="ECO:0000256" key="1">
    <source>
        <dbReference type="SAM" id="MobiDB-lite"/>
    </source>
</evidence>
<dbReference type="EMBL" id="CAXLJM020000034">
    <property type="protein sequence ID" value="CAL8103338.1"/>
    <property type="molecule type" value="Genomic_DNA"/>
</dbReference>
<accession>A0ABP1QHE6</accession>
<keyword evidence="3" id="KW-1185">Reference proteome</keyword>
<protein>
    <recommendedName>
        <fullName evidence="4">Regulatory protein zeste</fullName>
    </recommendedName>
</protein>
<reference evidence="2 3" key="1">
    <citation type="submission" date="2024-08" db="EMBL/GenBank/DDBJ databases">
        <authorList>
            <person name="Cucini C."/>
            <person name="Frati F."/>
        </authorList>
    </citation>
    <scope>NUCLEOTIDE SEQUENCE [LARGE SCALE GENOMIC DNA]</scope>
</reference>
<feature type="region of interest" description="Disordered" evidence="1">
    <location>
        <begin position="212"/>
        <end position="244"/>
    </location>
</feature>
<evidence type="ECO:0000313" key="2">
    <source>
        <dbReference type="EMBL" id="CAL8103338.1"/>
    </source>
</evidence>